<comment type="caution">
    <text evidence="2">The sequence shown here is derived from an EMBL/GenBank/DDBJ whole genome shotgun (WGS) entry which is preliminary data.</text>
</comment>
<keyword evidence="1" id="KW-0175">Coiled coil</keyword>
<accession>A0A418AFB8</accession>
<dbReference type="AlphaFoldDB" id="A0A418AFB8"/>
<sequence>MADKETRRNVMLEKSLKTLKHEAETLNAEWKRKAEAVKKEATLREAKTRMEKYLKQYDVLFRTTHQFTEAMETQWQKNVELQKENTQTEAEIRAKEEIVAKIEKDCAKIEQLVGLTKEKIGQIDATKDEFKVALNELVNVTIEVERKHGEAMMKTLDDLLRQRELMLVRAADTAQGTHDLTKIQENTTKNLENEINGYHQSVKQQRYRQLVSERDRYDMEAEVAHRKYRAAVEEAKLQDLQ</sequence>
<evidence type="ECO:0000256" key="1">
    <source>
        <dbReference type="SAM" id="Coils"/>
    </source>
</evidence>
<organism evidence="2 3">
    <name type="scientific">Aphanomyces invadans</name>
    <dbReference type="NCBI Taxonomy" id="157072"/>
    <lineage>
        <taxon>Eukaryota</taxon>
        <taxon>Sar</taxon>
        <taxon>Stramenopiles</taxon>
        <taxon>Oomycota</taxon>
        <taxon>Saprolegniomycetes</taxon>
        <taxon>Saprolegniales</taxon>
        <taxon>Verrucalvaceae</taxon>
        <taxon>Aphanomyces</taxon>
    </lineage>
</organism>
<proteinExistence type="predicted"/>
<dbReference type="VEuPathDB" id="FungiDB:H310_14699"/>
<gene>
    <name evidence="2" type="ORF">DYB32_010634</name>
</gene>
<evidence type="ECO:0000313" key="2">
    <source>
        <dbReference type="EMBL" id="RHY16556.1"/>
    </source>
</evidence>
<reference evidence="2 3" key="1">
    <citation type="submission" date="2018-08" db="EMBL/GenBank/DDBJ databases">
        <title>Aphanomyces genome sequencing and annotation.</title>
        <authorList>
            <person name="Minardi D."/>
            <person name="Oidtmann B."/>
            <person name="Van Der Giezen M."/>
            <person name="Studholme D.J."/>
        </authorList>
    </citation>
    <scope>NUCLEOTIDE SEQUENCE [LARGE SCALE GENOMIC DNA]</scope>
    <source>
        <strain evidence="2 3">NJM0002</strain>
    </source>
</reference>
<keyword evidence="3" id="KW-1185">Reference proteome</keyword>
<name>A0A418AFB8_9STRA</name>
<evidence type="ECO:0000313" key="3">
    <source>
        <dbReference type="Proteomes" id="UP000285060"/>
    </source>
</evidence>
<feature type="coiled-coil region" evidence="1">
    <location>
        <begin position="2"/>
        <end position="112"/>
    </location>
</feature>
<protein>
    <submittedName>
        <fullName evidence="2">Uncharacterized protein</fullName>
    </submittedName>
</protein>
<dbReference type="Proteomes" id="UP000285060">
    <property type="component" value="Unassembled WGS sequence"/>
</dbReference>
<dbReference type="EMBL" id="QUSY01003704">
    <property type="protein sequence ID" value="RHY16556.1"/>
    <property type="molecule type" value="Genomic_DNA"/>
</dbReference>
<feature type="non-terminal residue" evidence="2">
    <location>
        <position position="241"/>
    </location>
</feature>